<dbReference type="PIRSF" id="PIRSF001400">
    <property type="entry name" value="Enolase"/>
    <property type="match status" value="1"/>
</dbReference>
<dbReference type="GO" id="GO:0004634">
    <property type="term" value="F:phosphopyruvate hydratase activity"/>
    <property type="evidence" value="ECO:0007669"/>
    <property type="project" value="UniProtKB-UniRule"/>
</dbReference>
<dbReference type="PANTHER" id="PTHR11902">
    <property type="entry name" value="ENOLASE"/>
    <property type="match status" value="1"/>
</dbReference>
<keyword evidence="7 11" id="KW-0479">Metal-binding</keyword>
<dbReference type="EMBL" id="CP127294">
    <property type="protein sequence ID" value="WIX77738.1"/>
    <property type="molecule type" value="Genomic_DNA"/>
</dbReference>
<dbReference type="GO" id="GO:0000015">
    <property type="term" value="C:phosphopyruvate hydratase complex"/>
    <property type="evidence" value="ECO:0007669"/>
    <property type="project" value="InterPro"/>
</dbReference>
<dbReference type="InterPro" id="IPR020811">
    <property type="entry name" value="Enolase_N"/>
</dbReference>
<dbReference type="Pfam" id="PF00113">
    <property type="entry name" value="Enolase_C"/>
    <property type="match status" value="1"/>
</dbReference>
<dbReference type="InterPro" id="IPR000941">
    <property type="entry name" value="Enolase"/>
</dbReference>
<dbReference type="PANTHER" id="PTHR11902:SF1">
    <property type="entry name" value="ENOLASE"/>
    <property type="match status" value="1"/>
</dbReference>
<evidence type="ECO:0000256" key="5">
    <source>
        <dbReference type="ARBA" id="ARBA00022490"/>
    </source>
</evidence>
<feature type="domain" description="Enolase C-terminal TIM barrel" evidence="15">
    <location>
        <begin position="139"/>
        <end position="425"/>
    </location>
</feature>
<evidence type="ECO:0000256" key="7">
    <source>
        <dbReference type="ARBA" id="ARBA00022723"/>
    </source>
</evidence>
<evidence type="ECO:0000256" key="3">
    <source>
        <dbReference type="ARBA" id="ARBA00012058"/>
    </source>
</evidence>
<evidence type="ECO:0000256" key="11">
    <source>
        <dbReference type="HAMAP-Rule" id="MF_00318"/>
    </source>
</evidence>
<evidence type="ECO:0000256" key="8">
    <source>
        <dbReference type="ARBA" id="ARBA00022842"/>
    </source>
</evidence>
<evidence type="ECO:0000256" key="6">
    <source>
        <dbReference type="ARBA" id="ARBA00022525"/>
    </source>
</evidence>
<dbReference type="SFLD" id="SFLDS00001">
    <property type="entry name" value="Enolase"/>
    <property type="match status" value="1"/>
</dbReference>
<dbReference type="GO" id="GO:0009986">
    <property type="term" value="C:cell surface"/>
    <property type="evidence" value="ECO:0007669"/>
    <property type="project" value="UniProtKB-SubCell"/>
</dbReference>
<comment type="similarity">
    <text evidence="2 11">Belongs to the enolase family.</text>
</comment>
<dbReference type="SMART" id="SM01193">
    <property type="entry name" value="Enolase_N"/>
    <property type="match status" value="1"/>
</dbReference>
<evidence type="ECO:0000256" key="2">
    <source>
        <dbReference type="ARBA" id="ARBA00009604"/>
    </source>
</evidence>
<dbReference type="InterPro" id="IPR036849">
    <property type="entry name" value="Enolase-like_C_sf"/>
</dbReference>
<evidence type="ECO:0000256" key="10">
    <source>
        <dbReference type="ARBA" id="ARBA00023239"/>
    </source>
</evidence>
<keyword evidence="8 11" id="KW-0460">Magnesium</keyword>
<feature type="binding site" evidence="11 14">
    <location>
        <position position="312"/>
    </location>
    <ligand>
        <name>Mg(2+)</name>
        <dbReference type="ChEBI" id="CHEBI:18420"/>
    </ligand>
</feature>
<comment type="function">
    <text evidence="11">Catalyzes the reversible conversion of 2-phosphoglycerate (2-PG) into phosphoenolpyruvate (PEP). It is essential for the degradation of carbohydrates via glycolysis.</text>
</comment>
<keyword evidence="10 11" id="KW-0456">Lyase</keyword>
<feature type="domain" description="Enolase N-terminal" evidence="16">
    <location>
        <begin position="4"/>
        <end position="134"/>
    </location>
</feature>
<evidence type="ECO:0000313" key="17">
    <source>
        <dbReference type="EMBL" id="WIX77738.1"/>
    </source>
</evidence>
<feature type="binding site" evidence="13">
    <location>
        <position position="388"/>
    </location>
    <ligand>
        <name>substrate</name>
    </ligand>
</feature>
<dbReference type="SFLD" id="SFLDG00178">
    <property type="entry name" value="enolase"/>
    <property type="match status" value="1"/>
</dbReference>
<feature type="binding site" evidence="13">
    <location>
        <position position="164"/>
    </location>
    <ligand>
        <name>substrate</name>
    </ligand>
</feature>
<dbReference type="CDD" id="cd03313">
    <property type="entry name" value="enolase"/>
    <property type="match status" value="1"/>
</dbReference>
<dbReference type="PRINTS" id="PR00148">
    <property type="entry name" value="ENOLASE"/>
</dbReference>
<sequence length="425" mass="45473">MTRIVRVKGREVLDSRGNPTVEVDVELADGSRGRAAVPSGASTGTREAVELRDGDKSRYHGKGVRKAVDAVNGEIAEVVTGLEAEAQADVDRALIALDGTANKARLGANATLGVSLAVVKAAATANHLPLYRYVGGVYAHLLPMPMMNIINGGAHADNPIDFQEFMIGPVGAETFADAVRMGSEVFHTLRKSLHEAGHNTNVGDEGGFAPQLGSADEALEFVVRAIEQTGYTPGEDIALLLDPAASEFYTGEVYDYTGEGRKRSIEEHVAYLEDLTRRFPIVSIEDGLAQDDYAGWKQLTDTIGDRVQLVGDDLFCTNVEILKDGIERGIANSILIKVNQIGTLTETLAAVETAHKAGYSAVMSHRSGETEDTTIADLAVATNCGQIKTGSLSRSDRTAKYNQLLRIEEELGTEARYAGRATLRG</sequence>
<reference evidence="17 18" key="1">
    <citation type="submission" date="2023-06" db="EMBL/GenBank/DDBJ databases">
        <authorList>
            <person name="Oyuntsetseg B."/>
            <person name="Kim S.B."/>
        </authorList>
    </citation>
    <scope>NUCLEOTIDE SEQUENCE [LARGE SCALE GENOMIC DNA]</scope>
    <source>
        <strain evidence="17 18">2-15</strain>
    </source>
</reference>
<dbReference type="InterPro" id="IPR020809">
    <property type="entry name" value="Enolase_CS"/>
</dbReference>
<dbReference type="RefSeq" id="WP_285968477.1">
    <property type="nucleotide sequence ID" value="NZ_CP127294.1"/>
</dbReference>
<dbReference type="Gene3D" id="3.20.20.120">
    <property type="entry name" value="Enolase-like C-terminal domain"/>
    <property type="match status" value="1"/>
</dbReference>
<dbReference type="SFLD" id="SFLDF00002">
    <property type="entry name" value="enolase"/>
    <property type="match status" value="1"/>
</dbReference>
<dbReference type="SMART" id="SM01192">
    <property type="entry name" value="Enolase_C"/>
    <property type="match status" value="1"/>
</dbReference>
<evidence type="ECO:0000259" key="15">
    <source>
        <dbReference type="SMART" id="SM01192"/>
    </source>
</evidence>
<feature type="binding site" evidence="11 14">
    <location>
        <position position="285"/>
    </location>
    <ligand>
        <name>Mg(2+)</name>
        <dbReference type="ChEBI" id="CHEBI:18420"/>
    </ligand>
</feature>
<comment type="catalytic activity">
    <reaction evidence="11">
        <text>(2R)-2-phosphoglycerate = phosphoenolpyruvate + H2O</text>
        <dbReference type="Rhea" id="RHEA:10164"/>
        <dbReference type="ChEBI" id="CHEBI:15377"/>
        <dbReference type="ChEBI" id="CHEBI:58289"/>
        <dbReference type="ChEBI" id="CHEBI:58702"/>
        <dbReference type="EC" id="4.2.1.11"/>
    </reaction>
</comment>
<proteinExistence type="inferred from homology"/>
<evidence type="ECO:0000256" key="14">
    <source>
        <dbReference type="PIRSR" id="PIRSR001400-3"/>
    </source>
</evidence>
<feature type="active site" description="Proton donor" evidence="11 12">
    <location>
        <position position="205"/>
    </location>
</feature>
<feature type="binding site" evidence="11">
    <location>
        <position position="366"/>
    </location>
    <ligand>
        <name>(2R)-2-phosphoglycerate</name>
        <dbReference type="ChEBI" id="CHEBI:58289"/>
    </ligand>
</feature>
<feature type="binding site" evidence="11">
    <location>
        <position position="388"/>
    </location>
    <ligand>
        <name>(2R)-2-phosphoglycerate</name>
        <dbReference type="ChEBI" id="CHEBI:58289"/>
    </ligand>
</feature>
<protein>
    <recommendedName>
        <fullName evidence="4 11">Enolase</fullName>
        <ecNumber evidence="3 11">4.2.1.11</ecNumber>
    </recommendedName>
    <alternativeName>
        <fullName evidence="11">2-phospho-D-glycerate hydro-lyase</fullName>
    </alternativeName>
    <alternativeName>
        <fullName evidence="11">2-phosphoglycerate dehydratase</fullName>
    </alternativeName>
</protein>
<feature type="active site" description="Proton acceptor" evidence="11 12">
    <location>
        <position position="337"/>
    </location>
</feature>
<comment type="subcellular location">
    <subcellularLocation>
        <location evidence="11">Cytoplasm</location>
    </subcellularLocation>
    <subcellularLocation>
        <location evidence="11">Secreted</location>
    </subcellularLocation>
    <subcellularLocation>
        <location evidence="11">Cell surface</location>
    </subcellularLocation>
    <text evidence="11">Fractions of enolase are present in both the cytoplasm and on the cell surface.</text>
</comment>
<evidence type="ECO:0000256" key="12">
    <source>
        <dbReference type="PIRSR" id="PIRSR001400-1"/>
    </source>
</evidence>
<evidence type="ECO:0000259" key="16">
    <source>
        <dbReference type="SMART" id="SM01193"/>
    </source>
</evidence>
<dbReference type="GO" id="GO:0006096">
    <property type="term" value="P:glycolytic process"/>
    <property type="evidence" value="ECO:0007669"/>
    <property type="project" value="UniProtKB-UniRule"/>
</dbReference>
<dbReference type="KEGG" id="acab:QRX50_41105"/>
<dbReference type="Gene3D" id="3.30.390.10">
    <property type="entry name" value="Enolase-like, N-terminal domain"/>
    <property type="match status" value="1"/>
</dbReference>
<dbReference type="Proteomes" id="UP001236014">
    <property type="component" value="Chromosome"/>
</dbReference>
<dbReference type="PROSITE" id="PS00164">
    <property type="entry name" value="ENOLASE"/>
    <property type="match status" value="1"/>
</dbReference>
<keyword evidence="18" id="KW-1185">Reference proteome</keyword>
<evidence type="ECO:0000256" key="13">
    <source>
        <dbReference type="PIRSR" id="PIRSR001400-2"/>
    </source>
</evidence>
<comment type="cofactor">
    <cofactor evidence="14">
        <name>Mg(2+)</name>
        <dbReference type="ChEBI" id="CHEBI:18420"/>
    </cofactor>
    <text evidence="14">Mg(2+) is required for catalysis and for stabilizing the dimer.</text>
</comment>
<feature type="binding site" evidence="13">
    <location>
        <position position="312"/>
    </location>
    <ligand>
        <name>substrate</name>
    </ligand>
</feature>
<name>A0A9Y2MUE1_9PSEU</name>
<dbReference type="FunFam" id="3.30.390.10:FF:000001">
    <property type="entry name" value="Enolase"/>
    <property type="match status" value="1"/>
</dbReference>
<feature type="binding site" evidence="13">
    <location>
        <begin position="364"/>
        <end position="367"/>
    </location>
    <ligand>
        <name>substrate</name>
    </ligand>
</feature>
<feature type="binding site" evidence="11">
    <location>
        <position position="367"/>
    </location>
    <ligand>
        <name>(2R)-2-phosphoglycerate</name>
        <dbReference type="ChEBI" id="CHEBI:58289"/>
    </ligand>
</feature>
<dbReference type="InterPro" id="IPR020810">
    <property type="entry name" value="Enolase_C"/>
</dbReference>
<evidence type="ECO:0000256" key="4">
    <source>
        <dbReference type="ARBA" id="ARBA00017068"/>
    </source>
</evidence>
<comment type="pathway">
    <text evidence="1 11">Carbohydrate degradation; glycolysis; pyruvate from D-glyceraldehyde 3-phosphate: step 4/5.</text>
</comment>
<accession>A0A9Y2MUE1</accession>
<dbReference type="Pfam" id="PF03952">
    <property type="entry name" value="Enolase_N"/>
    <property type="match status" value="1"/>
</dbReference>
<dbReference type="GO" id="GO:0005576">
    <property type="term" value="C:extracellular region"/>
    <property type="evidence" value="ECO:0007669"/>
    <property type="project" value="UniProtKB-SubCell"/>
</dbReference>
<dbReference type="SUPFAM" id="SSF54826">
    <property type="entry name" value="Enolase N-terminal domain-like"/>
    <property type="match status" value="1"/>
</dbReference>
<keyword evidence="5 11" id="KW-0963">Cytoplasm</keyword>
<feature type="binding site" evidence="13">
    <location>
        <position position="155"/>
    </location>
    <ligand>
        <name>substrate</name>
    </ligand>
</feature>
<dbReference type="HAMAP" id="MF_00318">
    <property type="entry name" value="Enolase"/>
    <property type="match status" value="1"/>
</dbReference>
<comment type="cofactor">
    <cofactor evidence="11">
        <name>Mg(2+)</name>
        <dbReference type="ChEBI" id="CHEBI:18420"/>
    </cofactor>
    <text evidence="11">Binds a second Mg(2+) ion via substrate during catalysis.</text>
</comment>
<gene>
    <name evidence="11 17" type="primary">eno</name>
    <name evidence="17" type="ORF">QRX50_41105</name>
</gene>
<keyword evidence="9 11" id="KW-0324">Glycolysis</keyword>
<dbReference type="SUPFAM" id="SSF51604">
    <property type="entry name" value="Enolase C-terminal domain-like"/>
    <property type="match status" value="1"/>
</dbReference>
<dbReference type="InterPro" id="IPR029017">
    <property type="entry name" value="Enolase-like_N"/>
</dbReference>
<feature type="binding site" evidence="11">
    <location>
        <position position="337"/>
    </location>
    <ligand>
        <name>(2R)-2-phosphoglycerate</name>
        <dbReference type="ChEBI" id="CHEBI:58289"/>
    </ligand>
</feature>
<dbReference type="EC" id="4.2.1.11" evidence="3 11"/>
<feature type="binding site" evidence="11 14">
    <location>
        <position position="242"/>
    </location>
    <ligand>
        <name>Mg(2+)</name>
        <dbReference type="ChEBI" id="CHEBI:18420"/>
    </ligand>
</feature>
<evidence type="ECO:0000256" key="1">
    <source>
        <dbReference type="ARBA" id="ARBA00005031"/>
    </source>
</evidence>
<dbReference type="AlphaFoldDB" id="A0A9Y2MUE1"/>
<feature type="binding site" evidence="13">
    <location>
        <position position="285"/>
    </location>
    <ligand>
        <name>substrate</name>
    </ligand>
</feature>
<evidence type="ECO:0000313" key="18">
    <source>
        <dbReference type="Proteomes" id="UP001236014"/>
    </source>
</evidence>
<feature type="binding site" evidence="11">
    <location>
        <position position="163"/>
    </location>
    <ligand>
        <name>(2R)-2-phosphoglycerate</name>
        <dbReference type="ChEBI" id="CHEBI:58289"/>
    </ligand>
</feature>
<dbReference type="GO" id="GO:0000287">
    <property type="term" value="F:magnesium ion binding"/>
    <property type="evidence" value="ECO:0007669"/>
    <property type="project" value="UniProtKB-UniRule"/>
</dbReference>
<organism evidence="17 18">
    <name type="scientific">Amycolatopsis carbonis</name>
    <dbReference type="NCBI Taxonomy" id="715471"/>
    <lineage>
        <taxon>Bacteria</taxon>
        <taxon>Bacillati</taxon>
        <taxon>Actinomycetota</taxon>
        <taxon>Actinomycetes</taxon>
        <taxon>Pseudonocardiales</taxon>
        <taxon>Pseudonocardiaceae</taxon>
        <taxon>Amycolatopsis</taxon>
    </lineage>
</organism>
<evidence type="ECO:0000256" key="9">
    <source>
        <dbReference type="ARBA" id="ARBA00023152"/>
    </source>
</evidence>
<dbReference type="FunFam" id="3.20.20.120:FF:000001">
    <property type="entry name" value="Enolase"/>
    <property type="match status" value="1"/>
</dbReference>
<dbReference type="NCBIfam" id="TIGR01060">
    <property type="entry name" value="eno"/>
    <property type="match status" value="1"/>
</dbReference>
<keyword evidence="6 11" id="KW-0964">Secreted</keyword>